<feature type="transmembrane region" description="Helical" evidence="8">
    <location>
        <begin position="118"/>
        <end position="143"/>
    </location>
</feature>
<dbReference type="OrthoDB" id="5100908at2"/>
<dbReference type="RefSeq" id="WP_005456098.1">
    <property type="nucleotide sequence ID" value="NZ_CM001440.1"/>
</dbReference>
<organism evidence="11 12">
    <name type="scientific">Saccharomonospora cyanea NA-134</name>
    <dbReference type="NCBI Taxonomy" id="882082"/>
    <lineage>
        <taxon>Bacteria</taxon>
        <taxon>Bacillati</taxon>
        <taxon>Actinomycetota</taxon>
        <taxon>Actinomycetes</taxon>
        <taxon>Pseudonocardiales</taxon>
        <taxon>Pseudonocardiaceae</taxon>
        <taxon>Saccharomonospora</taxon>
    </lineage>
</organism>
<feature type="region of interest" description="Disordered" evidence="9">
    <location>
        <begin position="1"/>
        <end position="23"/>
    </location>
</feature>
<keyword evidence="12" id="KW-1185">Reference proteome</keyword>
<feature type="transmembrane region" description="Helical" evidence="8">
    <location>
        <begin position="266"/>
        <end position="288"/>
    </location>
</feature>
<dbReference type="InterPro" id="IPR000515">
    <property type="entry name" value="MetI-like"/>
</dbReference>
<sequence>MSAPATTRPTSAQDAPPPAPPRRRRLFAPEGDRFVYVLALPVVAVLLFLVVIPMATTAGTSAGGEGFAANYGSLFGGASGRALLLSVVTSLASVVCCGVIGTLLAVLMHRFDFPGRRLLSVFAVLPMALPPLIGAVSFVLLYSETGIVPRSLSELFGISPSTTSVGGVAGVILVHAFTMYPYFYLSVSAALAGLDGSLEEAATNLGASRARVWRTVLLPMLTPALVSGALLTFMMSMASFTAPQLYNVQTLTMEIVSARTSGNQALAATQATALTVVSIAFLVGMRWYQGRRVHRSLSKGHPSPRRSPGSVLGKTAAGVGSLLLTMLLMAPVLVIVLVSFSVDSSWTTQVLPSEYTLDNYVRIFTDPQSLLPISVSLQMSLLATAAAILVGAATAWVVARWKLPGRSVLDVMIMLPWALPGTVIGVNLVTAFNEPNAGNLGLTLVGTLWILPVAYFVRFVPLVFRSTSASLDQMDPSLEEAARNLGAGPLRVLRTVTLPLVVRGVLAGALLAFVDGVGEYVASVVVYPPGFPPMSVEIYNRIYSSEFGSAAAYGTLQIVLILAVLVLSNRLGDGPRKKSAGATALPVG</sequence>
<feature type="transmembrane region" description="Helical" evidence="8">
    <location>
        <begin position="163"/>
        <end position="185"/>
    </location>
</feature>
<dbReference type="CDD" id="cd06261">
    <property type="entry name" value="TM_PBP2"/>
    <property type="match status" value="2"/>
</dbReference>
<feature type="transmembrane region" description="Helical" evidence="8">
    <location>
        <begin position="379"/>
        <end position="399"/>
    </location>
</feature>
<dbReference type="GO" id="GO:0055085">
    <property type="term" value="P:transmembrane transport"/>
    <property type="evidence" value="ECO:0007669"/>
    <property type="project" value="InterPro"/>
</dbReference>
<keyword evidence="6 8" id="KW-1133">Transmembrane helix</keyword>
<evidence type="ECO:0000313" key="11">
    <source>
        <dbReference type="EMBL" id="EHR61091.1"/>
    </source>
</evidence>
<keyword evidence="2 8" id="KW-0813">Transport</keyword>
<evidence type="ECO:0000256" key="4">
    <source>
        <dbReference type="ARBA" id="ARBA00022519"/>
    </source>
</evidence>
<protein>
    <submittedName>
        <fullName evidence="11">ABC-type Fe3+ transport system, permease component</fullName>
    </submittedName>
</protein>
<dbReference type="Gene3D" id="1.10.3720.10">
    <property type="entry name" value="MetI-like"/>
    <property type="match status" value="2"/>
</dbReference>
<dbReference type="Pfam" id="PF00528">
    <property type="entry name" value="BPD_transp_1"/>
    <property type="match status" value="2"/>
</dbReference>
<accession>H5XNN0</accession>
<feature type="transmembrane region" description="Helical" evidence="8">
    <location>
        <begin position="82"/>
        <end position="106"/>
    </location>
</feature>
<proteinExistence type="inferred from homology"/>
<keyword evidence="7 8" id="KW-0472">Membrane</keyword>
<reference evidence="11 12" key="1">
    <citation type="submission" date="2011-11" db="EMBL/GenBank/DDBJ databases">
        <title>The Noncontiguous Finished sequence of Saccharomonospora cyanea NA-134.</title>
        <authorList>
            <consortium name="US DOE Joint Genome Institute"/>
            <person name="Lucas S."/>
            <person name="Han J."/>
            <person name="Lapidus A."/>
            <person name="Cheng J.-F."/>
            <person name="Goodwin L."/>
            <person name="Pitluck S."/>
            <person name="Peters L."/>
            <person name="Ovchinnikova G."/>
            <person name="Lu M."/>
            <person name="Detter J.C."/>
            <person name="Han C."/>
            <person name="Tapia R."/>
            <person name="Land M."/>
            <person name="Hauser L."/>
            <person name="Kyrpides N."/>
            <person name="Ivanova N."/>
            <person name="Pagani I."/>
            <person name="Brambilla E.-M."/>
            <person name="Klenk H.-P."/>
            <person name="Woyke T."/>
        </authorList>
    </citation>
    <scope>NUCLEOTIDE SEQUENCE [LARGE SCALE GENOMIC DNA]</scope>
    <source>
        <strain evidence="11 12">NA-134</strain>
    </source>
</reference>
<feature type="compositionally biased region" description="Polar residues" evidence="9">
    <location>
        <begin position="1"/>
        <end position="13"/>
    </location>
</feature>
<dbReference type="PANTHER" id="PTHR43357:SF4">
    <property type="entry name" value="INNER MEMBRANE ABC TRANSPORTER PERMEASE PROTEIN YDCV"/>
    <property type="match status" value="1"/>
</dbReference>
<keyword evidence="3" id="KW-1003">Cell membrane</keyword>
<dbReference type="Proteomes" id="UP000002791">
    <property type="component" value="Chromosome"/>
</dbReference>
<evidence type="ECO:0000256" key="8">
    <source>
        <dbReference type="RuleBase" id="RU363032"/>
    </source>
</evidence>
<feature type="transmembrane region" description="Helical" evidence="8">
    <location>
        <begin position="500"/>
        <end position="527"/>
    </location>
</feature>
<dbReference type="PANTHER" id="PTHR43357">
    <property type="entry name" value="INNER MEMBRANE ABC TRANSPORTER PERMEASE PROTEIN YDCV"/>
    <property type="match status" value="1"/>
</dbReference>
<keyword evidence="5 8" id="KW-0812">Transmembrane</keyword>
<dbReference type="eggNOG" id="COG1178">
    <property type="taxonomic scope" value="Bacteria"/>
</dbReference>
<feature type="transmembrane region" description="Helical" evidence="8">
    <location>
        <begin position="216"/>
        <end position="246"/>
    </location>
</feature>
<feature type="transmembrane region" description="Helical" evidence="8">
    <location>
        <begin position="444"/>
        <end position="464"/>
    </location>
</feature>
<comment type="subcellular location">
    <subcellularLocation>
        <location evidence="1">Cell inner membrane</location>
        <topology evidence="1">Multi-pass membrane protein</topology>
    </subcellularLocation>
    <subcellularLocation>
        <location evidence="8">Cell membrane</location>
        <topology evidence="8">Multi-pass membrane protein</topology>
    </subcellularLocation>
</comment>
<evidence type="ECO:0000256" key="6">
    <source>
        <dbReference type="ARBA" id="ARBA00022989"/>
    </source>
</evidence>
<dbReference type="EMBL" id="CM001440">
    <property type="protein sequence ID" value="EHR61091.1"/>
    <property type="molecule type" value="Genomic_DNA"/>
</dbReference>
<evidence type="ECO:0000313" key="12">
    <source>
        <dbReference type="Proteomes" id="UP000002791"/>
    </source>
</evidence>
<feature type="domain" description="ABC transmembrane type-1" evidence="10">
    <location>
        <begin position="83"/>
        <end position="287"/>
    </location>
</feature>
<gene>
    <name evidence="11" type="ORF">SaccyDRAFT_2206</name>
</gene>
<feature type="transmembrane region" description="Helical" evidence="8">
    <location>
        <begin position="34"/>
        <end position="55"/>
    </location>
</feature>
<dbReference type="AlphaFoldDB" id="H5XNN0"/>
<feature type="transmembrane region" description="Helical" evidence="8">
    <location>
        <begin position="315"/>
        <end position="342"/>
    </location>
</feature>
<feature type="transmembrane region" description="Helical" evidence="8">
    <location>
        <begin position="411"/>
        <end position="432"/>
    </location>
</feature>
<dbReference type="PROSITE" id="PS50928">
    <property type="entry name" value="ABC_TM1"/>
    <property type="match status" value="2"/>
</dbReference>
<dbReference type="SUPFAM" id="SSF161098">
    <property type="entry name" value="MetI-like"/>
    <property type="match status" value="2"/>
</dbReference>
<evidence type="ECO:0000256" key="2">
    <source>
        <dbReference type="ARBA" id="ARBA00022448"/>
    </source>
</evidence>
<evidence type="ECO:0000256" key="7">
    <source>
        <dbReference type="ARBA" id="ARBA00023136"/>
    </source>
</evidence>
<name>H5XNN0_9PSEU</name>
<evidence type="ECO:0000256" key="9">
    <source>
        <dbReference type="SAM" id="MobiDB-lite"/>
    </source>
</evidence>
<dbReference type="HOGENOM" id="CLU_021838_1_0_11"/>
<dbReference type="InterPro" id="IPR035906">
    <property type="entry name" value="MetI-like_sf"/>
</dbReference>
<evidence type="ECO:0000259" key="10">
    <source>
        <dbReference type="PROSITE" id="PS50928"/>
    </source>
</evidence>
<comment type="similarity">
    <text evidence="8">Belongs to the binding-protein-dependent transport system permease family.</text>
</comment>
<evidence type="ECO:0000256" key="3">
    <source>
        <dbReference type="ARBA" id="ARBA00022475"/>
    </source>
</evidence>
<feature type="domain" description="ABC transmembrane type-1" evidence="10">
    <location>
        <begin position="373"/>
        <end position="568"/>
    </location>
</feature>
<feature type="transmembrane region" description="Helical" evidence="8">
    <location>
        <begin position="547"/>
        <end position="568"/>
    </location>
</feature>
<evidence type="ECO:0000256" key="1">
    <source>
        <dbReference type="ARBA" id="ARBA00004429"/>
    </source>
</evidence>
<keyword evidence="4" id="KW-0997">Cell inner membrane</keyword>
<dbReference type="GO" id="GO:0005886">
    <property type="term" value="C:plasma membrane"/>
    <property type="evidence" value="ECO:0007669"/>
    <property type="project" value="UniProtKB-SubCell"/>
</dbReference>
<evidence type="ECO:0000256" key="5">
    <source>
        <dbReference type="ARBA" id="ARBA00022692"/>
    </source>
</evidence>
<dbReference type="STRING" id="882082.SaccyDRAFT_2206"/>